<keyword evidence="1" id="KW-0472">Membrane</keyword>
<evidence type="ECO:0000313" key="3">
    <source>
        <dbReference type="Proteomes" id="UP001519345"/>
    </source>
</evidence>
<dbReference type="EMBL" id="JAGGKX010000002">
    <property type="protein sequence ID" value="MBP1968414.1"/>
    <property type="molecule type" value="Genomic_DNA"/>
</dbReference>
<dbReference type="Proteomes" id="UP001519345">
    <property type="component" value="Unassembled WGS sequence"/>
</dbReference>
<dbReference type="RefSeq" id="WP_245301444.1">
    <property type="nucleotide sequence ID" value="NZ_CP110224.1"/>
</dbReference>
<comment type="caution">
    <text evidence="2">The sequence shown here is derived from an EMBL/GenBank/DDBJ whole genome shotgun (WGS) entry which is preliminary data.</text>
</comment>
<gene>
    <name evidence="2" type="ORF">J2Z83_000506</name>
</gene>
<organism evidence="2 3">
    <name type="scientific">Virgibacillus natechei</name>
    <dbReference type="NCBI Taxonomy" id="1216297"/>
    <lineage>
        <taxon>Bacteria</taxon>
        <taxon>Bacillati</taxon>
        <taxon>Bacillota</taxon>
        <taxon>Bacilli</taxon>
        <taxon>Bacillales</taxon>
        <taxon>Bacillaceae</taxon>
        <taxon>Virgibacillus</taxon>
    </lineage>
</organism>
<keyword evidence="1" id="KW-1133">Transmembrane helix</keyword>
<protein>
    <submittedName>
        <fullName evidence="2">Bacteriorhodopsin</fullName>
    </submittedName>
</protein>
<feature type="transmembrane region" description="Helical" evidence="1">
    <location>
        <begin position="35"/>
        <end position="56"/>
    </location>
</feature>
<feature type="transmembrane region" description="Helical" evidence="1">
    <location>
        <begin position="68"/>
        <end position="94"/>
    </location>
</feature>
<feature type="transmembrane region" description="Helical" evidence="1">
    <location>
        <begin position="138"/>
        <end position="156"/>
    </location>
</feature>
<keyword evidence="1" id="KW-0812">Transmembrane</keyword>
<feature type="transmembrane region" description="Helical" evidence="1">
    <location>
        <begin position="162"/>
        <end position="181"/>
    </location>
</feature>
<proteinExistence type="predicted"/>
<sequence length="191" mass="21722">MNVILLVIMGLLYDNAILAAGRYIGEGSILQNLNYVRFWLHALFTPLLVVFAWNTLKQANIKWTNYRWLYYGVILCTVSLIMIELITEVFGLSLEAKREYGVLSYHKVEMSSGPPIMILLVTAVLLVASIFVWVKQKWIWFFIGTVLMIVGSAAIPPIDSGAVTNLFELILITFLLLTKAYQNKRKDGLKF</sequence>
<reference evidence="2 3" key="1">
    <citation type="submission" date="2021-03" db="EMBL/GenBank/DDBJ databases">
        <title>Genomic Encyclopedia of Type Strains, Phase IV (KMG-IV): sequencing the most valuable type-strain genomes for metagenomic binning, comparative biology and taxonomic classification.</title>
        <authorList>
            <person name="Goeker M."/>
        </authorList>
    </citation>
    <scope>NUCLEOTIDE SEQUENCE [LARGE SCALE GENOMIC DNA]</scope>
    <source>
        <strain evidence="2 3">DSM 25609</strain>
    </source>
</reference>
<keyword evidence="3" id="KW-1185">Reference proteome</keyword>
<evidence type="ECO:0000313" key="2">
    <source>
        <dbReference type="EMBL" id="MBP1968414.1"/>
    </source>
</evidence>
<evidence type="ECO:0000256" key="1">
    <source>
        <dbReference type="SAM" id="Phobius"/>
    </source>
</evidence>
<feature type="transmembrane region" description="Helical" evidence="1">
    <location>
        <begin position="114"/>
        <end position="133"/>
    </location>
</feature>
<accession>A0ABS4IBV2</accession>
<name>A0ABS4IBV2_9BACI</name>